<sequence>MSDQVSKDAALIYNYHRLSHTPAPADAIFCLCSLDTRVAIRAADLYLAGLAPCSSSLAAPAPSRPTASTSQRPSSSPASPASAASRSRPSSSSQPRRTRARTSASRMPSCASGVPAPQVAHPGAEAVHGAEDVRDVLQAVARRGGGHHGDIPAV</sequence>
<comment type="caution">
    <text evidence="2">The sequence shown here is derived from an EMBL/GenBank/DDBJ whole genome shotgun (WGS) entry which is preliminary data.</text>
</comment>
<dbReference type="Proteomes" id="UP000616885">
    <property type="component" value="Unassembled WGS sequence"/>
</dbReference>
<name>A0A8H7N6Q2_BIOOC</name>
<evidence type="ECO:0000256" key="1">
    <source>
        <dbReference type="SAM" id="MobiDB-lite"/>
    </source>
</evidence>
<feature type="region of interest" description="Disordered" evidence="1">
    <location>
        <begin position="56"/>
        <end position="120"/>
    </location>
</feature>
<dbReference type="AlphaFoldDB" id="A0A8H7N6Q2"/>
<dbReference type="EMBL" id="JADCTT010000007">
    <property type="protein sequence ID" value="KAF9750069.1"/>
    <property type="molecule type" value="Genomic_DNA"/>
</dbReference>
<organism evidence="2 3">
    <name type="scientific">Bionectria ochroleuca</name>
    <name type="common">Gliocladium roseum</name>
    <dbReference type="NCBI Taxonomy" id="29856"/>
    <lineage>
        <taxon>Eukaryota</taxon>
        <taxon>Fungi</taxon>
        <taxon>Dikarya</taxon>
        <taxon>Ascomycota</taxon>
        <taxon>Pezizomycotina</taxon>
        <taxon>Sordariomycetes</taxon>
        <taxon>Hypocreomycetidae</taxon>
        <taxon>Hypocreales</taxon>
        <taxon>Bionectriaceae</taxon>
        <taxon>Clonostachys</taxon>
    </lineage>
</organism>
<gene>
    <name evidence="2" type="ORF">IM811_016096</name>
</gene>
<evidence type="ECO:0000313" key="2">
    <source>
        <dbReference type="EMBL" id="KAF9750069.1"/>
    </source>
</evidence>
<reference evidence="2" key="1">
    <citation type="submission" date="2020-10" db="EMBL/GenBank/DDBJ databases">
        <title>High-Quality Genome Resource of Clonostachys rosea strain S41 by Oxford Nanopore Long-Read Sequencing.</title>
        <authorList>
            <person name="Wang H."/>
        </authorList>
    </citation>
    <scope>NUCLEOTIDE SEQUENCE</scope>
    <source>
        <strain evidence="2">S41</strain>
    </source>
</reference>
<accession>A0A8H7N6Q2</accession>
<evidence type="ECO:0000313" key="3">
    <source>
        <dbReference type="Proteomes" id="UP000616885"/>
    </source>
</evidence>
<protein>
    <submittedName>
        <fullName evidence="2">Uncharacterized protein</fullName>
    </submittedName>
</protein>
<feature type="compositionally biased region" description="Low complexity" evidence="1">
    <location>
        <begin position="56"/>
        <end position="106"/>
    </location>
</feature>
<proteinExistence type="predicted"/>